<feature type="transmembrane region" description="Helical" evidence="5">
    <location>
        <begin position="336"/>
        <end position="357"/>
    </location>
</feature>
<feature type="transmembrane region" description="Helical" evidence="5">
    <location>
        <begin position="85"/>
        <end position="103"/>
    </location>
</feature>
<evidence type="ECO:0000313" key="7">
    <source>
        <dbReference type="EMBL" id="NYF43743.1"/>
    </source>
</evidence>
<keyword evidence="3 5" id="KW-1133">Transmembrane helix</keyword>
<dbReference type="InterPro" id="IPR020846">
    <property type="entry name" value="MFS_dom"/>
</dbReference>
<dbReference type="AlphaFoldDB" id="A0A852V908"/>
<feature type="transmembrane region" description="Helical" evidence="5">
    <location>
        <begin position="174"/>
        <end position="195"/>
    </location>
</feature>
<feature type="transmembrane region" description="Helical" evidence="5">
    <location>
        <begin position="363"/>
        <end position="386"/>
    </location>
</feature>
<dbReference type="PRINTS" id="PR01036">
    <property type="entry name" value="TCRTETB"/>
</dbReference>
<dbReference type="GO" id="GO:0005886">
    <property type="term" value="C:plasma membrane"/>
    <property type="evidence" value="ECO:0007669"/>
    <property type="project" value="UniProtKB-SubCell"/>
</dbReference>
<dbReference type="InterPro" id="IPR011701">
    <property type="entry name" value="MFS"/>
</dbReference>
<dbReference type="InterPro" id="IPR005829">
    <property type="entry name" value="Sugar_transporter_CS"/>
</dbReference>
<evidence type="ECO:0000256" key="5">
    <source>
        <dbReference type="SAM" id="Phobius"/>
    </source>
</evidence>
<feature type="transmembrane region" description="Helical" evidence="5">
    <location>
        <begin position="115"/>
        <end position="136"/>
    </location>
</feature>
<sequence>MTIAAPGRAPDTAPAPGPTLALACAAPLLALVNYTVPAATLPQMVRDLDSGPTGPAWLLNGISLGLAAALLVTGDAADAYGRRRVYLAGLWTLAATAVAAALAPGTGMFVAARVAQGAASAAVLTAGLGVLGHAFPGGPGRLRATGRYGAMIGLGIAVGPLLSGALATAVSWRAVHWVVAAASAALALTAAGRLPESRAATRRPPDVPGALLLASGLAALVTAVTEGRAGWDRPVVAVAFAAAALLLGFFVAVERRRRLPLLDPGLFRHPLFVVSTGGALVVGTVVVGLMSFLPAVLQLSRGLTSLGGAVLLAAWSGVSFLTALQARRLPLTGGGGLALGLLLSAAGTLAMLGAAAHAPWARVAVGLVVAGTGSGLINAALTRLAIESVPAHRAGMGSGAGNTARYVGSTLGVALVAAVVGAAGPRAGTDVALLACALVAAAAGAGIAAAARLTGRGGTRPPAPAARGSR</sequence>
<comment type="caution">
    <text evidence="7">The sequence shown here is derived from an EMBL/GenBank/DDBJ whole genome shotgun (WGS) entry which is preliminary data.</text>
</comment>
<evidence type="ECO:0000256" key="2">
    <source>
        <dbReference type="ARBA" id="ARBA00022692"/>
    </source>
</evidence>
<evidence type="ECO:0000256" key="1">
    <source>
        <dbReference type="ARBA" id="ARBA00004651"/>
    </source>
</evidence>
<feature type="domain" description="Major facilitator superfamily (MFS) profile" evidence="6">
    <location>
        <begin position="19"/>
        <end position="452"/>
    </location>
</feature>
<comment type="subcellular location">
    <subcellularLocation>
        <location evidence="1">Cell membrane</location>
        <topology evidence="1">Multi-pass membrane protein</topology>
    </subcellularLocation>
</comment>
<dbReference type="InterPro" id="IPR036259">
    <property type="entry name" value="MFS_trans_sf"/>
</dbReference>
<dbReference type="Gene3D" id="1.20.1250.20">
    <property type="entry name" value="MFS general substrate transporter like domains"/>
    <property type="match status" value="1"/>
</dbReference>
<dbReference type="GO" id="GO:0022857">
    <property type="term" value="F:transmembrane transporter activity"/>
    <property type="evidence" value="ECO:0007669"/>
    <property type="project" value="InterPro"/>
</dbReference>
<feature type="transmembrane region" description="Helical" evidence="5">
    <location>
        <begin position="303"/>
        <end position="324"/>
    </location>
</feature>
<feature type="transmembrane region" description="Helical" evidence="5">
    <location>
        <begin position="406"/>
        <end position="425"/>
    </location>
</feature>
<dbReference type="PROSITE" id="PS50850">
    <property type="entry name" value="MFS"/>
    <property type="match status" value="1"/>
</dbReference>
<name>A0A852V908_9ACTN</name>
<gene>
    <name evidence="7" type="ORF">HDA43_005970</name>
</gene>
<keyword evidence="4 5" id="KW-0472">Membrane</keyword>
<dbReference type="EMBL" id="JACCCO010000003">
    <property type="protein sequence ID" value="NYF43743.1"/>
    <property type="molecule type" value="Genomic_DNA"/>
</dbReference>
<feature type="transmembrane region" description="Helical" evidence="5">
    <location>
        <begin position="271"/>
        <end position="297"/>
    </location>
</feature>
<dbReference type="SUPFAM" id="SSF103473">
    <property type="entry name" value="MFS general substrate transporter"/>
    <property type="match status" value="1"/>
</dbReference>
<keyword evidence="8" id="KW-1185">Reference proteome</keyword>
<dbReference type="PANTHER" id="PTHR42718">
    <property type="entry name" value="MAJOR FACILITATOR SUPERFAMILY MULTIDRUG TRANSPORTER MFSC"/>
    <property type="match status" value="1"/>
</dbReference>
<feature type="transmembrane region" description="Helical" evidence="5">
    <location>
        <begin position="207"/>
        <end position="225"/>
    </location>
</feature>
<feature type="transmembrane region" description="Helical" evidence="5">
    <location>
        <begin position="54"/>
        <end position="73"/>
    </location>
</feature>
<organism evidence="7 8">
    <name type="scientific">Streptosporangium sandarakinum</name>
    <dbReference type="NCBI Taxonomy" id="1260955"/>
    <lineage>
        <taxon>Bacteria</taxon>
        <taxon>Bacillati</taxon>
        <taxon>Actinomycetota</taxon>
        <taxon>Actinomycetes</taxon>
        <taxon>Streptosporangiales</taxon>
        <taxon>Streptosporangiaceae</taxon>
        <taxon>Streptosporangium</taxon>
    </lineage>
</organism>
<evidence type="ECO:0000256" key="4">
    <source>
        <dbReference type="ARBA" id="ARBA00023136"/>
    </source>
</evidence>
<dbReference type="PROSITE" id="PS00216">
    <property type="entry name" value="SUGAR_TRANSPORT_1"/>
    <property type="match status" value="1"/>
</dbReference>
<accession>A0A852V908</accession>
<feature type="transmembrane region" description="Helical" evidence="5">
    <location>
        <begin position="431"/>
        <end position="451"/>
    </location>
</feature>
<dbReference type="PANTHER" id="PTHR42718:SF49">
    <property type="entry name" value="EXPORT PROTEIN"/>
    <property type="match status" value="1"/>
</dbReference>
<reference evidence="7 8" key="1">
    <citation type="submission" date="2020-07" db="EMBL/GenBank/DDBJ databases">
        <title>Sequencing the genomes of 1000 actinobacteria strains.</title>
        <authorList>
            <person name="Klenk H.-P."/>
        </authorList>
    </citation>
    <scope>NUCLEOTIDE SEQUENCE [LARGE SCALE GENOMIC DNA]</scope>
    <source>
        <strain evidence="7 8">DSM 45763</strain>
    </source>
</reference>
<feature type="transmembrane region" description="Helical" evidence="5">
    <location>
        <begin position="231"/>
        <end position="251"/>
    </location>
</feature>
<proteinExistence type="predicted"/>
<feature type="transmembrane region" description="Helical" evidence="5">
    <location>
        <begin position="148"/>
        <end position="168"/>
    </location>
</feature>
<protein>
    <submittedName>
        <fullName evidence="7">MFS family permease</fullName>
    </submittedName>
</protein>
<evidence type="ECO:0000313" key="8">
    <source>
        <dbReference type="Proteomes" id="UP000576393"/>
    </source>
</evidence>
<evidence type="ECO:0000256" key="3">
    <source>
        <dbReference type="ARBA" id="ARBA00022989"/>
    </source>
</evidence>
<dbReference type="Pfam" id="PF07690">
    <property type="entry name" value="MFS_1"/>
    <property type="match status" value="1"/>
</dbReference>
<keyword evidence="2 5" id="KW-0812">Transmembrane</keyword>
<evidence type="ECO:0000259" key="6">
    <source>
        <dbReference type="PROSITE" id="PS50850"/>
    </source>
</evidence>
<dbReference type="Proteomes" id="UP000576393">
    <property type="component" value="Unassembled WGS sequence"/>
</dbReference>
<dbReference type="Gene3D" id="1.20.1720.10">
    <property type="entry name" value="Multidrug resistance protein D"/>
    <property type="match status" value="1"/>
</dbReference>
<dbReference type="RefSeq" id="WP_179827437.1">
    <property type="nucleotide sequence ID" value="NZ_JACCCO010000003.1"/>
</dbReference>